<protein>
    <submittedName>
        <fullName evidence="1">Uncharacterized protein</fullName>
    </submittedName>
</protein>
<dbReference type="Proteomes" id="UP000295573">
    <property type="component" value="Unassembled WGS sequence"/>
</dbReference>
<dbReference type="RefSeq" id="WP_132150516.1">
    <property type="nucleotide sequence ID" value="NZ_SLWR01000006.1"/>
</dbReference>
<name>A0A4R2ISJ3_9ACTN</name>
<evidence type="ECO:0000313" key="2">
    <source>
        <dbReference type="Proteomes" id="UP000295573"/>
    </source>
</evidence>
<keyword evidence="2" id="KW-1185">Reference proteome</keyword>
<organism evidence="1 2">
    <name type="scientific">Kribbella antiqua</name>
    <dbReference type="NCBI Taxonomy" id="2512217"/>
    <lineage>
        <taxon>Bacteria</taxon>
        <taxon>Bacillati</taxon>
        <taxon>Actinomycetota</taxon>
        <taxon>Actinomycetes</taxon>
        <taxon>Propionibacteriales</taxon>
        <taxon>Kribbellaceae</taxon>
        <taxon>Kribbella</taxon>
    </lineage>
</organism>
<evidence type="ECO:0000313" key="1">
    <source>
        <dbReference type="EMBL" id="TCO47139.1"/>
    </source>
</evidence>
<gene>
    <name evidence="1" type="ORF">EV646_106379</name>
</gene>
<dbReference type="EMBL" id="SLWR01000006">
    <property type="protein sequence ID" value="TCO47139.1"/>
    <property type="molecule type" value="Genomic_DNA"/>
</dbReference>
<accession>A0A4R2ISJ3</accession>
<dbReference type="AlphaFoldDB" id="A0A4R2ISJ3"/>
<reference evidence="1 2" key="1">
    <citation type="journal article" date="2015" name="Stand. Genomic Sci.">
        <title>Genomic Encyclopedia of Bacterial and Archaeal Type Strains, Phase III: the genomes of soil and plant-associated and newly described type strains.</title>
        <authorList>
            <person name="Whitman W.B."/>
            <person name="Woyke T."/>
            <person name="Klenk H.P."/>
            <person name="Zhou Y."/>
            <person name="Lilburn T.G."/>
            <person name="Beck B.J."/>
            <person name="De Vos P."/>
            <person name="Vandamme P."/>
            <person name="Eisen J.A."/>
            <person name="Garrity G."/>
            <person name="Hugenholtz P."/>
            <person name="Kyrpides N.C."/>
        </authorList>
    </citation>
    <scope>NUCLEOTIDE SEQUENCE [LARGE SCALE GENOMIC DNA]</scope>
    <source>
        <strain evidence="1 2">VKM Ac-2541</strain>
    </source>
</reference>
<comment type="caution">
    <text evidence="1">The sequence shown here is derived from an EMBL/GenBank/DDBJ whole genome shotgun (WGS) entry which is preliminary data.</text>
</comment>
<sequence>MAERRLGLERTLLVALATLAVCDRRGLASGCTGNPNLATDLLNSGRPALANAAQSWVQRTGYTIVSRGGVAGATWGVF</sequence>
<proteinExistence type="predicted"/>